<gene>
    <name evidence="1" type="ORF">PYK22_00189</name>
</gene>
<organism evidence="1 2">
    <name type="scientific">Pyrinomonas methylaliphatogenes</name>
    <dbReference type="NCBI Taxonomy" id="454194"/>
    <lineage>
        <taxon>Bacteria</taxon>
        <taxon>Pseudomonadati</taxon>
        <taxon>Acidobacteriota</taxon>
        <taxon>Blastocatellia</taxon>
        <taxon>Blastocatellales</taxon>
        <taxon>Pyrinomonadaceae</taxon>
        <taxon>Pyrinomonas</taxon>
    </lineage>
</organism>
<dbReference type="STRING" id="454194.PYK22_00189"/>
<protein>
    <submittedName>
        <fullName evidence="1">AhpC/TSA family protein</fullName>
    </submittedName>
</protein>
<reference evidence="1 2" key="2">
    <citation type="submission" date="2015-01" db="EMBL/GenBank/DDBJ databases">
        <title>Complete genome sequence of Pyrinomonas methylaliphatogenes type strain K22T.</title>
        <authorList>
            <person name="Lee K.C.Y."/>
            <person name="Power J.F."/>
            <person name="Dunfield P.F."/>
            <person name="Morgan X.C."/>
            <person name="Huttenhower C."/>
            <person name="Stott M.B."/>
        </authorList>
    </citation>
    <scope>NUCLEOTIDE SEQUENCE [LARGE SCALE GENOMIC DNA]</scope>
    <source>
        <strain evidence="1 2">K22</strain>
    </source>
</reference>
<dbReference type="Gene3D" id="3.40.30.10">
    <property type="entry name" value="Glutaredoxin"/>
    <property type="match status" value="1"/>
</dbReference>
<dbReference type="RefSeq" id="WP_041973255.1">
    <property type="nucleotide sequence ID" value="NZ_CBXV010000001.1"/>
</dbReference>
<dbReference type="Proteomes" id="UP000031518">
    <property type="component" value="Unassembled WGS sequence"/>
</dbReference>
<proteinExistence type="predicted"/>
<reference evidence="1 2" key="1">
    <citation type="submission" date="2013-12" db="EMBL/GenBank/DDBJ databases">
        <authorList>
            <person name="Stott M."/>
        </authorList>
    </citation>
    <scope>NUCLEOTIDE SEQUENCE [LARGE SCALE GENOMIC DNA]</scope>
    <source>
        <strain evidence="1 2">K22</strain>
    </source>
</reference>
<name>A0A0B6WU36_9BACT</name>
<evidence type="ECO:0000313" key="1">
    <source>
        <dbReference type="EMBL" id="CDM64197.1"/>
    </source>
</evidence>
<dbReference type="EMBL" id="CBXV010000001">
    <property type="protein sequence ID" value="CDM64197.1"/>
    <property type="molecule type" value="Genomic_DNA"/>
</dbReference>
<sequence>MNGDRSALVNPSDRMGQVVLPSLIDGKPQEVISYGKCSSVIASIHGLSCAACRRYLEELAARAREFAEWEGRVVIVSAERSGGLEIPFALLLDSDGQLKRAARIGIPSILIVDRWGSVQLRHEAREAHDFLAPSEIEDWLRYLAIQCPECQGEVF</sequence>
<keyword evidence="2" id="KW-1185">Reference proteome</keyword>
<dbReference type="SUPFAM" id="SSF52833">
    <property type="entry name" value="Thioredoxin-like"/>
    <property type="match status" value="1"/>
</dbReference>
<accession>A0A0B6WU36</accession>
<dbReference type="AlphaFoldDB" id="A0A0B6WU36"/>
<dbReference type="InterPro" id="IPR036249">
    <property type="entry name" value="Thioredoxin-like_sf"/>
</dbReference>
<evidence type="ECO:0000313" key="2">
    <source>
        <dbReference type="Proteomes" id="UP000031518"/>
    </source>
</evidence>